<dbReference type="PATRIC" id="fig|1423799.3.peg.1872"/>
<dbReference type="Proteomes" id="UP000003531">
    <property type="component" value="Unassembled WGS sequence"/>
</dbReference>
<dbReference type="Gene3D" id="1.25.40.10">
    <property type="entry name" value="Tetratricopeptide repeat domain"/>
    <property type="match status" value="1"/>
</dbReference>
<dbReference type="SMART" id="SM00506">
    <property type="entry name" value="A1pp"/>
    <property type="match status" value="1"/>
</dbReference>
<evidence type="ECO:0000313" key="3">
    <source>
        <dbReference type="Proteomes" id="UP000003531"/>
    </source>
</evidence>
<dbReference type="Gene3D" id="3.40.220.10">
    <property type="entry name" value="Leucine Aminopeptidase, subunit E, domain 1"/>
    <property type="match status" value="1"/>
</dbReference>
<name>C2EI92_9LACO</name>
<dbReference type="SUPFAM" id="SSF52949">
    <property type="entry name" value="Macro domain-like"/>
    <property type="match status" value="1"/>
</dbReference>
<proteinExistence type="predicted"/>
<dbReference type="PANTHER" id="PTHR11106">
    <property type="entry name" value="GANGLIOSIDE INDUCED DIFFERENTIATION ASSOCIATED PROTEIN 2-RELATED"/>
    <property type="match status" value="1"/>
</dbReference>
<dbReference type="CDD" id="cd02908">
    <property type="entry name" value="Macro_OAADPr_deacetylase"/>
    <property type="match status" value="1"/>
</dbReference>
<dbReference type="Pfam" id="PF01661">
    <property type="entry name" value="Macro"/>
    <property type="match status" value="1"/>
</dbReference>
<sequence length="462" mass="52258">MIIVSETIENCIYCRFVFEENGKSYYYLTDDEEIKPLDLVVVPVGIDGHEKIAQVIKVEKYTIHTVPYPLDRIKKIIRKCKLTDFRKLENKLAEDKLKRESVDDEELSINLLNLGVQAYRRGDYEIAKEYYEDAAQLGNSQAACNLGYIYAYGRTGVKDSERAFYYFVQASLDGNSNGSYKVGDAYFYGDFVEKNKLLAFKYYQISEEQLGPEDLDIRSDIYYRLALCYHQGAGVVPDDMGALTYINLAQTSAYYDRLIGKYNYEELKRKIENLREKILLNLNHVDNKTKIRLLKADITKVDNVDAIVNAANTSLLGGGGVDGAIHRVAGPLLLKECRQLNGCEVGQAKITSGYNLPVEYVIHTVGPIWKGGNADESQLLAACYRNSLHLAQKCNIRKIAFPAISTGIYGYPVVEATKIAFQIVKEYVQDNPGDFDLVEFVLFDDSTYNVYLKETGSNLIEL</sequence>
<evidence type="ECO:0000259" key="1">
    <source>
        <dbReference type="PROSITE" id="PS51154"/>
    </source>
</evidence>
<dbReference type="HOGENOM" id="CLU_047386_0_0_9"/>
<comment type="caution">
    <text evidence="2">The sequence shown here is derived from an EMBL/GenBank/DDBJ whole genome shotgun (WGS) entry which is preliminary data.</text>
</comment>
<evidence type="ECO:0000313" key="2">
    <source>
        <dbReference type="EMBL" id="EEJ73749.1"/>
    </source>
</evidence>
<dbReference type="SUPFAM" id="SSF81901">
    <property type="entry name" value="HCP-like"/>
    <property type="match status" value="1"/>
</dbReference>
<dbReference type="SMART" id="SM00671">
    <property type="entry name" value="SEL1"/>
    <property type="match status" value="4"/>
</dbReference>
<dbReference type="PROSITE" id="PS51154">
    <property type="entry name" value="MACRO"/>
    <property type="match status" value="1"/>
</dbReference>
<accession>C2EI92</accession>
<dbReference type="InterPro" id="IPR011990">
    <property type="entry name" value="TPR-like_helical_dom_sf"/>
</dbReference>
<organism evidence="2 3">
    <name type="scientific">Ligilactobacillus salivarius DSM 20555 = ATCC 11741</name>
    <dbReference type="NCBI Taxonomy" id="1423799"/>
    <lineage>
        <taxon>Bacteria</taxon>
        <taxon>Bacillati</taxon>
        <taxon>Bacillota</taxon>
        <taxon>Bacilli</taxon>
        <taxon>Lactobacillales</taxon>
        <taxon>Lactobacillaceae</taxon>
        <taxon>Ligilactobacillus</taxon>
    </lineage>
</organism>
<dbReference type="InterPro" id="IPR002589">
    <property type="entry name" value="Macro_dom"/>
</dbReference>
<dbReference type="AlphaFoldDB" id="C2EI92"/>
<dbReference type="NCBIfam" id="NF001664">
    <property type="entry name" value="PRK00431.1-6"/>
    <property type="match status" value="1"/>
</dbReference>
<dbReference type="InterPro" id="IPR043472">
    <property type="entry name" value="Macro_dom-like"/>
</dbReference>
<reference evidence="2 3" key="1">
    <citation type="submission" date="2009-01" db="EMBL/GenBank/DDBJ databases">
        <authorList>
            <person name="Qin X."/>
            <person name="Bachman B."/>
            <person name="Battles P."/>
            <person name="Bell A."/>
            <person name="Bess C."/>
            <person name="Bickham C."/>
            <person name="Chaboub L."/>
            <person name="Chen D."/>
            <person name="Coyle M."/>
            <person name="Deiros D.R."/>
            <person name="Dinh H."/>
            <person name="Forbes L."/>
            <person name="Fowler G."/>
            <person name="Francisco L."/>
            <person name="Fu Q."/>
            <person name="Gubbala S."/>
            <person name="Hale W."/>
            <person name="Han Y."/>
            <person name="Hemphill L."/>
            <person name="Highlander S.K."/>
            <person name="Hirani K."/>
            <person name="Hogues M."/>
            <person name="Jackson L."/>
            <person name="Jakkamsetti A."/>
            <person name="Javaid M."/>
            <person name="Jiang H."/>
            <person name="Korchina V."/>
            <person name="Kovar C."/>
            <person name="Lara F."/>
            <person name="Lee S."/>
            <person name="Mata R."/>
            <person name="Mathew T."/>
            <person name="Moen C."/>
            <person name="Morales K."/>
            <person name="Munidasa M."/>
            <person name="Nazareth L."/>
            <person name="Ngo R."/>
            <person name="Nguyen L."/>
            <person name="Okwuonu G."/>
            <person name="Ongeri F."/>
            <person name="Patil S."/>
            <person name="Petrosino J."/>
            <person name="Pham C."/>
            <person name="Pham P."/>
            <person name="Pu L.-L."/>
            <person name="Puazo M."/>
            <person name="Raj R."/>
            <person name="Reid J."/>
            <person name="Rouhana J."/>
            <person name="Saada N."/>
            <person name="Shang Y."/>
            <person name="Simmons D."/>
            <person name="Thornton R."/>
            <person name="Warren J."/>
            <person name="Weissenberger G."/>
            <person name="Zhang J."/>
            <person name="Zhang L."/>
            <person name="Zhou C."/>
            <person name="Zhu D."/>
            <person name="Muzny D."/>
            <person name="Worley K."/>
            <person name="Gibbs R."/>
        </authorList>
    </citation>
    <scope>NUCLEOTIDE SEQUENCE [LARGE SCALE GENOMIC DNA]</scope>
    <source>
        <strain evidence="2 3">ATCC 11741</strain>
    </source>
</reference>
<protein>
    <submittedName>
        <fullName evidence="2">Macro domain protein</fullName>
    </submittedName>
</protein>
<gene>
    <name evidence="2" type="ORF">HMPREF0545_1364</name>
</gene>
<dbReference type="InterPro" id="IPR006597">
    <property type="entry name" value="Sel1-like"/>
</dbReference>
<dbReference type="Pfam" id="PF08238">
    <property type="entry name" value="Sel1"/>
    <property type="match status" value="4"/>
</dbReference>
<feature type="domain" description="Macro" evidence="1">
    <location>
        <begin position="278"/>
        <end position="459"/>
    </location>
</feature>
<dbReference type="PANTHER" id="PTHR11106:SF27">
    <property type="entry name" value="MACRO DOMAIN-CONTAINING PROTEIN"/>
    <property type="match status" value="1"/>
</dbReference>
<dbReference type="EMBL" id="ACGT01000028">
    <property type="protein sequence ID" value="EEJ73749.1"/>
    <property type="molecule type" value="Genomic_DNA"/>
</dbReference>